<dbReference type="InterPro" id="IPR033719">
    <property type="entry name" value="NAGS_kin"/>
</dbReference>
<comment type="catalytic activity">
    <reaction evidence="8">
        <text>L-glutamate + acetyl-CoA = N-acetyl-L-glutamate + CoA + H(+)</text>
        <dbReference type="Rhea" id="RHEA:24292"/>
        <dbReference type="ChEBI" id="CHEBI:15378"/>
        <dbReference type="ChEBI" id="CHEBI:29985"/>
        <dbReference type="ChEBI" id="CHEBI:44337"/>
        <dbReference type="ChEBI" id="CHEBI:57287"/>
        <dbReference type="ChEBI" id="CHEBI:57288"/>
        <dbReference type="EC" id="2.3.1.1"/>
    </reaction>
</comment>
<protein>
    <recommendedName>
        <fullName evidence="3">amino-acid N-acetyltransferase</fullName>
        <ecNumber evidence="3">2.3.1.1</ecNumber>
    </recommendedName>
</protein>
<evidence type="ECO:0000259" key="9">
    <source>
        <dbReference type="PROSITE" id="PS51186"/>
    </source>
</evidence>
<dbReference type="CDD" id="cd04301">
    <property type="entry name" value="NAT_SF"/>
    <property type="match status" value="1"/>
</dbReference>
<dbReference type="PIRSF" id="PIRSF000423">
    <property type="entry name" value="ArgA"/>
    <property type="match status" value="1"/>
</dbReference>
<dbReference type="VEuPathDB" id="FungiDB:SPRG_07573"/>
<dbReference type="GO" id="GO:0006526">
    <property type="term" value="P:L-arginine biosynthetic process"/>
    <property type="evidence" value="ECO:0007669"/>
    <property type="project" value="UniProtKB-UniPathway"/>
</dbReference>
<dbReference type="InterPro" id="IPR000182">
    <property type="entry name" value="GNAT_dom"/>
</dbReference>
<dbReference type="HAMAP" id="MF_01105">
    <property type="entry name" value="N_acetyl_glu_synth"/>
    <property type="match status" value="1"/>
</dbReference>
<evidence type="ECO:0000256" key="2">
    <source>
        <dbReference type="ARBA" id="ARBA00009145"/>
    </source>
</evidence>
<accession>A0A067CDS5</accession>
<evidence type="ECO:0000313" key="10">
    <source>
        <dbReference type="EMBL" id="KDO27325.1"/>
    </source>
</evidence>
<dbReference type="OMA" id="KRKYNWD"/>
<dbReference type="OrthoDB" id="438291at2759"/>
<dbReference type="RefSeq" id="XP_012202097.1">
    <property type="nucleotide sequence ID" value="XM_012346707.1"/>
</dbReference>
<keyword evidence="11" id="KW-1185">Reference proteome</keyword>
<comment type="pathway">
    <text evidence="1">Amino-acid biosynthesis; L-arginine biosynthesis; N(2)-acetyl-L-ornithine from L-glutamate: step 1/4.</text>
</comment>
<dbReference type="AlphaFoldDB" id="A0A067CDS5"/>
<dbReference type="KEGG" id="spar:SPRG_07573"/>
<dbReference type="PANTHER" id="PTHR30602:SF12">
    <property type="entry name" value="AMINO-ACID ACETYLTRANSFERASE NAGS1, CHLOROPLASTIC-RELATED"/>
    <property type="match status" value="1"/>
</dbReference>
<dbReference type="GeneID" id="24129841"/>
<evidence type="ECO:0000256" key="7">
    <source>
        <dbReference type="ARBA" id="ARBA00023315"/>
    </source>
</evidence>
<gene>
    <name evidence="10" type="ORF">SPRG_07573</name>
</gene>
<dbReference type="STRING" id="695850.A0A067CDS5"/>
<keyword evidence="6 10" id="KW-0808">Transferase</keyword>
<dbReference type="EC" id="2.3.1.1" evidence="3"/>
<dbReference type="Pfam" id="PF00583">
    <property type="entry name" value="Acetyltransf_1"/>
    <property type="match status" value="1"/>
</dbReference>
<dbReference type="EMBL" id="KK583218">
    <property type="protein sequence ID" value="KDO27325.1"/>
    <property type="molecule type" value="Genomic_DNA"/>
</dbReference>
<evidence type="ECO:0000256" key="1">
    <source>
        <dbReference type="ARBA" id="ARBA00004925"/>
    </source>
</evidence>
<dbReference type="PANTHER" id="PTHR30602">
    <property type="entry name" value="AMINO-ACID ACETYLTRANSFERASE"/>
    <property type="match status" value="1"/>
</dbReference>
<dbReference type="InterPro" id="IPR010167">
    <property type="entry name" value="NH2A_AcTrfase"/>
</dbReference>
<name>A0A067CDS5_SAPPC</name>
<dbReference type="NCBIfam" id="TIGR01890">
    <property type="entry name" value="N-Ac-Glu-synth"/>
    <property type="match status" value="1"/>
</dbReference>
<dbReference type="SUPFAM" id="SSF53633">
    <property type="entry name" value="Carbamate kinase-like"/>
    <property type="match status" value="1"/>
</dbReference>
<dbReference type="Proteomes" id="UP000030745">
    <property type="component" value="Unassembled WGS sequence"/>
</dbReference>
<dbReference type="GO" id="GO:0004042">
    <property type="term" value="F:L-glutamate N-acetyltransferase activity"/>
    <property type="evidence" value="ECO:0007669"/>
    <property type="project" value="InterPro"/>
</dbReference>
<dbReference type="InterPro" id="IPR016181">
    <property type="entry name" value="Acyl_CoA_acyltransferase"/>
</dbReference>
<evidence type="ECO:0000256" key="3">
    <source>
        <dbReference type="ARBA" id="ARBA00012697"/>
    </source>
</evidence>
<sequence length="495" mass="55017">MLRRLLHARRPLARLYSKHLGVLPEVPPECLQARTPTLDVPPMLHSFTEMFRSMSPYINVHRGTKVVIHLCGALLASPNFVATMQDIALLNSFGIQIVLVAGARQQIDDRLAARGIDNIMHKGWRVTGPDVLTVAMEAAGSVRFQIESALGRGIVNAPGDKQAINIASGNYVLSQPLGVRGGVDYKYTGEVRRVNEPKMVKALDSGDIVLLSNIAYSASGEVFNCSSEQIAAKCAMQLQCDKLIFMHDGEELVDVRTQKVVQSLLLRQAQQYLELTACDTSVSPNFRLYLRYAMKACMGGVKRAHLVSRHRNGALLQELFSRDGDGLMLSRDLYEGVRMAKTSDIPSIMRLIQPLLDQDILVSRTQEQIESNVHMFTIVERDGAIIACAALQPYENNFAEMNCVAVDPAYRKLGKGNALLGYILRKSQAMGVKTLFVLTTRTSHWFMERGFVEAQVEDLPPSKQASINRSRQSKVYTMDISGTRAVEEKELLLRL</sequence>
<keyword evidence="4" id="KW-0055">Arginine biosynthesis</keyword>
<reference evidence="10 11" key="1">
    <citation type="journal article" date="2013" name="PLoS Genet.">
        <title>Distinctive expansion of potential virulence genes in the genome of the oomycete fish pathogen Saprolegnia parasitica.</title>
        <authorList>
            <person name="Jiang R.H."/>
            <person name="de Bruijn I."/>
            <person name="Haas B.J."/>
            <person name="Belmonte R."/>
            <person name="Lobach L."/>
            <person name="Christie J."/>
            <person name="van den Ackerveken G."/>
            <person name="Bottin A."/>
            <person name="Bulone V."/>
            <person name="Diaz-Moreno S.M."/>
            <person name="Dumas B."/>
            <person name="Fan L."/>
            <person name="Gaulin E."/>
            <person name="Govers F."/>
            <person name="Grenville-Briggs L.J."/>
            <person name="Horner N.R."/>
            <person name="Levin J.Z."/>
            <person name="Mammella M."/>
            <person name="Meijer H.J."/>
            <person name="Morris P."/>
            <person name="Nusbaum C."/>
            <person name="Oome S."/>
            <person name="Phillips A.J."/>
            <person name="van Rooyen D."/>
            <person name="Rzeszutek E."/>
            <person name="Saraiva M."/>
            <person name="Secombes C.J."/>
            <person name="Seidl M.F."/>
            <person name="Snel B."/>
            <person name="Stassen J.H."/>
            <person name="Sykes S."/>
            <person name="Tripathy S."/>
            <person name="van den Berg H."/>
            <person name="Vega-Arreguin J.C."/>
            <person name="Wawra S."/>
            <person name="Young S.K."/>
            <person name="Zeng Q."/>
            <person name="Dieguez-Uribeondo J."/>
            <person name="Russ C."/>
            <person name="Tyler B.M."/>
            <person name="van West P."/>
        </authorList>
    </citation>
    <scope>NUCLEOTIDE SEQUENCE [LARGE SCALE GENOMIC DNA]</scope>
    <source>
        <strain evidence="10 11">CBS 223.65</strain>
    </source>
</reference>
<dbReference type="Gene3D" id="3.40.630.30">
    <property type="match status" value="1"/>
</dbReference>
<proteinExistence type="inferred from homology"/>
<evidence type="ECO:0000256" key="4">
    <source>
        <dbReference type="ARBA" id="ARBA00022571"/>
    </source>
</evidence>
<evidence type="ECO:0000256" key="8">
    <source>
        <dbReference type="ARBA" id="ARBA00048372"/>
    </source>
</evidence>
<feature type="domain" description="N-acetyltransferase" evidence="9">
    <location>
        <begin position="335"/>
        <end position="479"/>
    </location>
</feature>
<dbReference type="PROSITE" id="PS51186">
    <property type="entry name" value="GNAT"/>
    <property type="match status" value="1"/>
</dbReference>
<keyword evidence="7" id="KW-0012">Acyltransferase</keyword>
<comment type="similarity">
    <text evidence="2">Belongs to the acetyltransferase family. ArgA subfamily.</text>
</comment>
<keyword evidence="5" id="KW-0028">Amino-acid biosynthesis</keyword>
<dbReference type="UniPathway" id="UPA00068">
    <property type="reaction ID" value="UER00106"/>
</dbReference>
<dbReference type="NCBIfam" id="NF003641">
    <property type="entry name" value="PRK05279.1"/>
    <property type="match status" value="1"/>
</dbReference>
<dbReference type="InterPro" id="IPR036393">
    <property type="entry name" value="AceGlu_kinase-like_sf"/>
</dbReference>
<dbReference type="InterPro" id="IPR001048">
    <property type="entry name" value="Asp/Glu/Uridylate_kinase"/>
</dbReference>
<dbReference type="Pfam" id="PF00696">
    <property type="entry name" value="AA_kinase"/>
    <property type="match status" value="1"/>
</dbReference>
<evidence type="ECO:0000256" key="5">
    <source>
        <dbReference type="ARBA" id="ARBA00022605"/>
    </source>
</evidence>
<dbReference type="CDD" id="cd04237">
    <property type="entry name" value="AAK_NAGS-ABP"/>
    <property type="match status" value="1"/>
</dbReference>
<evidence type="ECO:0000256" key="6">
    <source>
        <dbReference type="ARBA" id="ARBA00022679"/>
    </source>
</evidence>
<dbReference type="Gene3D" id="3.40.1160.10">
    <property type="entry name" value="Acetylglutamate kinase-like"/>
    <property type="match status" value="1"/>
</dbReference>
<evidence type="ECO:0000313" key="11">
    <source>
        <dbReference type="Proteomes" id="UP000030745"/>
    </source>
</evidence>
<dbReference type="SUPFAM" id="SSF55729">
    <property type="entry name" value="Acyl-CoA N-acyltransferases (Nat)"/>
    <property type="match status" value="1"/>
</dbReference>
<dbReference type="GO" id="GO:0005737">
    <property type="term" value="C:cytoplasm"/>
    <property type="evidence" value="ECO:0007669"/>
    <property type="project" value="InterPro"/>
</dbReference>
<organism evidence="10 11">
    <name type="scientific">Saprolegnia parasitica (strain CBS 223.65)</name>
    <dbReference type="NCBI Taxonomy" id="695850"/>
    <lineage>
        <taxon>Eukaryota</taxon>
        <taxon>Sar</taxon>
        <taxon>Stramenopiles</taxon>
        <taxon>Oomycota</taxon>
        <taxon>Saprolegniomycetes</taxon>
        <taxon>Saprolegniales</taxon>
        <taxon>Saprolegniaceae</taxon>
        <taxon>Saprolegnia</taxon>
    </lineage>
</organism>